<protein>
    <submittedName>
        <fullName evidence="1">Uncharacterized protein</fullName>
    </submittedName>
</protein>
<reference evidence="1" key="1">
    <citation type="submission" date="2019-10" db="EMBL/GenBank/DDBJ databases">
        <title>The sequence and de novo assembly of the wild yak genome.</title>
        <authorList>
            <person name="Liu Y."/>
        </authorList>
    </citation>
    <scope>NUCLEOTIDE SEQUENCE [LARGE SCALE GENOMIC DNA]</scope>
    <source>
        <strain evidence="1">WY2019</strain>
    </source>
</reference>
<sequence length="90" mass="10162">MHCCFPRMEAASTKISSSYWQETQQNLHMHFEEETLISPPGVRSSSPEGQHPILPHNVSNISPPFISLPFLADELQYQTAVHDGDLDYGH</sequence>
<dbReference type="EMBL" id="VBQZ03000193">
    <property type="protein sequence ID" value="MXQ97529.1"/>
    <property type="molecule type" value="Genomic_DNA"/>
</dbReference>
<name>A0A6B0S4T2_9CETA</name>
<proteinExistence type="predicted"/>
<dbReference type="Proteomes" id="UP000322234">
    <property type="component" value="Unassembled WGS sequence"/>
</dbReference>
<evidence type="ECO:0000313" key="2">
    <source>
        <dbReference type="Proteomes" id="UP000322234"/>
    </source>
</evidence>
<comment type="caution">
    <text evidence="1">The sequence shown here is derived from an EMBL/GenBank/DDBJ whole genome shotgun (WGS) entry which is preliminary data.</text>
</comment>
<accession>A0A6B0S4T2</accession>
<evidence type="ECO:0000313" key="1">
    <source>
        <dbReference type="EMBL" id="MXQ97529.1"/>
    </source>
</evidence>
<keyword evidence="2" id="KW-1185">Reference proteome</keyword>
<organism evidence="1 2">
    <name type="scientific">Bos mutus</name>
    <name type="common">wild yak</name>
    <dbReference type="NCBI Taxonomy" id="72004"/>
    <lineage>
        <taxon>Eukaryota</taxon>
        <taxon>Metazoa</taxon>
        <taxon>Chordata</taxon>
        <taxon>Craniata</taxon>
        <taxon>Vertebrata</taxon>
        <taxon>Euteleostomi</taxon>
        <taxon>Mammalia</taxon>
        <taxon>Eutheria</taxon>
        <taxon>Laurasiatheria</taxon>
        <taxon>Artiodactyla</taxon>
        <taxon>Ruminantia</taxon>
        <taxon>Pecora</taxon>
        <taxon>Bovidae</taxon>
        <taxon>Bovinae</taxon>
        <taxon>Bos</taxon>
    </lineage>
</organism>
<dbReference type="AlphaFoldDB" id="A0A6B0S4T2"/>
<gene>
    <name evidence="1" type="ORF">E5288_WYG017254</name>
</gene>